<dbReference type="InParanoid" id="L7JVI7"/>
<reference evidence="2 3" key="1">
    <citation type="journal article" date="2012" name="PLoS Pathog.">
        <title>The genome of the obligate intracellular parasite Trachipleistophora hominis: new insights into microsporidian genome dynamics and reductive evolution.</title>
        <authorList>
            <person name="Heinz E."/>
            <person name="Williams T.A."/>
            <person name="Nakjang S."/>
            <person name="Noel C.J."/>
            <person name="Swan D.C."/>
            <person name="Goldberg A.V."/>
            <person name="Harris S.R."/>
            <person name="Weinmaier T."/>
            <person name="Markert S."/>
            <person name="Becher D."/>
            <person name="Bernhardt J."/>
            <person name="Dagan T."/>
            <person name="Hacker C."/>
            <person name="Lucocq J.M."/>
            <person name="Schweder T."/>
            <person name="Rattei T."/>
            <person name="Hall N."/>
            <person name="Hirt R.P."/>
            <person name="Embley T.M."/>
        </authorList>
    </citation>
    <scope>NUCLEOTIDE SEQUENCE [LARGE SCALE GENOMIC DNA]</scope>
</reference>
<name>L7JVI7_TRAHO</name>
<dbReference type="VEuPathDB" id="MicrosporidiaDB:THOM_2308"/>
<evidence type="ECO:0000313" key="2">
    <source>
        <dbReference type="EMBL" id="ELQ74747.1"/>
    </source>
</evidence>
<dbReference type="AlphaFoldDB" id="L7JVI7"/>
<protein>
    <submittedName>
        <fullName evidence="2">Uncharacterized protein</fullName>
    </submittedName>
</protein>
<organism evidence="2 3">
    <name type="scientific">Trachipleistophora hominis</name>
    <name type="common">Microsporidian parasite</name>
    <dbReference type="NCBI Taxonomy" id="72359"/>
    <lineage>
        <taxon>Eukaryota</taxon>
        <taxon>Fungi</taxon>
        <taxon>Fungi incertae sedis</taxon>
        <taxon>Microsporidia</taxon>
        <taxon>Pleistophoridae</taxon>
        <taxon>Trachipleistophora</taxon>
    </lineage>
</organism>
<dbReference type="EMBL" id="JH994025">
    <property type="protein sequence ID" value="ELQ74747.1"/>
    <property type="molecule type" value="Genomic_DNA"/>
</dbReference>
<evidence type="ECO:0000313" key="3">
    <source>
        <dbReference type="Proteomes" id="UP000011185"/>
    </source>
</evidence>
<keyword evidence="3" id="KW-1185">Reference proteome</keyword>
<accession>L7JVI7</accession>
<feature type="compositionally biased region" description="Low complexity" evidence="1">
    <location>
        <begin position="273"/>
        <end position="297"/>
    </location>
</feature>
<dbReference type="Proteomes" id="UP000011185">
    <property type="component" value="Unassembled WGS sequence"/>
</dbReference>
<proteinExistence type="predicted"/>
<dbReference type="HOGENOM" id="CLU_524960_0_0_1"/>
<dbReference type="OrthoDB" id="10618775at2759"/>
<evidence type="ECO:0000256" key="1">
    <source>
        <dbReference type="SAM" id="MobiDB-lite"/>
    </source>
</evidence>
<feature type="region of interest" description="Disordered" evidence="1">
    <location>
        <begin position="270"/>
        <end position="297"/>
    </location>
</feature>
<sequence>MIITSSIRQEYLQKHGHQTTKRYHLKKVDGNVADKHNMHTKTLLNHVRAHNTTISSDQSTSTPIKTYSPAEIRKLHRQIQRNKRELYGYAQQNDQSLEESLHILFTNMEYFLVFRLVKNCFVKSMHDMTELVEQKDRFFDVLALRNFTYDTCVYKRFKQMCADQARIFANHEFEKKLAIFPEFGWLGGCIDALDEQVLNDRAADLVVAFYVMGKYEQFMDGIMMEYAFMKDENEGNNMLGDDGNNILEDEASTTSKDEGNNTMRNIKYNTTSNTLGNEEGNTSNNTTKNAKSNATNNSLENLNTKTLEKDQHVRYTADGRKSDVGNNKTEILGEKSFDKKNATHTSTQTRTIRVLTKNQNLTKVFVREVLIGYLINSFLCDRYLTVAYDYITRLSFDYFCRKEDFKIVLNRTSDSFYDFLFRHLIIVQRTLHERSIFNTLLTMRHSPGLPAEFKEIHGVILSNNLAGFNIPTYEQDVQMTEQPSDMNTLYEEHMNEMYMSREFVYTGSSGYNLLAYSSY</sequence>
<gene>
    <name evidence="2" type="ORF">THOM_2308</name>
</gene>